<feature type="domain" description="Glycosyltransferase 2-like" evidence="1">
    <location>
        <begin position="5"/>
        <end position="118"/>
    </location>
</feature>
<comment type="caution">
    <text evidence="2">The sequence shown here is derived from an EMBL/GenBank/DDBJ whole genome shotgun (WGS) entry which is preliminary data.</text>
</comment>
<dbReference type="PANTHER" id="PTHR43685:SF2">
    <property type="entry name" value="GLYCOSYLTRANSFERASE 2-LIKE DOMAIN-CONTAINING PROTEIN"/>
    <property type="match status" value="1"/>
</dbReference>
<accession>A0A943DFI9</accession>
<dbReference type="EMBL" id="JAGZGG010000019">
    <property type="protein sequence ID" value="MBS5332611.1"/>
    <property type="molecule type" value="Genomic_DNA"/>
</dbReference>
<organism evidence="2 3">
    <name type="scientific">Subdoligranulum variabile</name>
    <dbReference type="NCBI Taxonomy" id="214851"/>
    <lineage>
        <taxon>Bacteria</taxon>
        <taxon>Bacillati</taxon>
        <taxon>Bacillota</taxon>
        <taxon>Clostridia</taxon>
        <taxon>Eubacteriales</taxon>
        <taxon>Oscillospiraceae</taxon>
        <taxon>Subdoligranulum</taxon>
    </lineage>
</organism>
<dbReference type="PANTHER" id="PTHR43685">
    <property type="entry name" value="GLYCOSYLTRANSFERASE"/>
    <property type="match status" value="1"/>
</dbReference>
<dbReference type="Pfam" id="PF00535">
    <property type="entry name" value="Glycos_transf_2"/>
    <property type="match status" value="1"/>
</dbReference>
<dbReference type="InterPro" id="IPR029044">
    <property type="entry name" value="Nucleotide-diphossugar_trans"/>
</dbReference>
<dbReference type="CDD" id="cd00761">
    <property type="entry name" value="Glyco_tranf_GTA_type"/>
    <property type="match status" value="1"/>
</dbReference>
<proteinExistence type="predicted"/>
<dbReference type="InterPro" id="IPR001173">
    <property type="entry name" value="Glyco_trans_2-like"/>
</dbReference>
<dbReference type="Proteomes" id="UP000759273">
    <property type="component" value="Unassembled WGS sequence"/>
</dbReference>
<dbReference type="SUPFAM" id="SSF53448">
    <property type="entry name" value="Nucleotide-diphospho-sugar transferases"/>
    <property type="match status" value="1"/>
</dbReference>
<dbReference type="InterPro" id="IPR050834">
    <property type="entry name" value="Glycosyltransf_2"/>
</dbReference>
<evidence type="ECO:0000313" key="2">
    <source>
        <dbReference type="EMBL" id="MBS5332611.1"/>
    </source>
</evidence>
<reference evidence="2" key="1">
    <citation type="submission" date="2021-02" db="EMBL/GenBank/DDBJ databases">
        <title>Infant gut strain persistence is associated with maternal origin, phylogeny, and functional potential including surface adhesion and iron acquisition.</title>
        <authorList>
            <person name="Lou Y.C."/>
        </authorList>
    </citation>
    <scope>NUCLEOTIDE SEQUENCE</scope>
    <source>
        <strain evidence="2">L3_101_000M1_dasL3_101_000M1_concoct_87</strain>
    </source>
</reference>
<sequence>MAKISVILPAYNAEKTLRTAVESILSQQVPGMEIIIVNDGSADGTARLCHVLASENDCIHVITQKNAGICAARNRGLEAAGGEFIAFCDDDDLFWQGALKLLLQTAEDSHADIVRGGYELLRQRPDGTFAEQRHPTGQPCTIELGKGGYGAFLENSGPQFVWNALYRRTALLGLRFNERCSFGLEDFVFNAAAYRRICKAVYIPQVVYRHFEGAQSTSCARTAQALMGRIRALEPWMEAEFHAAQRWCSPDEMQAVWKNRRAQAVTFLMHQLRDARAPDPLRRQAWRTLREVLAPYPGGMLDILHDAGNNKKQTAALLLYQLRLQNLYDLLTIREEQL</sequence>
<evidence type="ECO:0000259" key="1">
    <source>
        <dbReference type="Pfam" id="PF00535"/>
    </source>
</evidence>
<evidence type="ECO:0000313" key="3">
    <source>
        <dbReference type="Proteomes" id="UP000759273"/>
    </source>
</evidence>
<dbReference type="AlphaFoldDB" id="A0A943DFI9"/>
<protein>
    <submittedName>
        <fullName evidence="2">Glycosyltransferase family 2 protein</fullName>
    </submittedName>
</protein>
<dbReference type="Gene3D" id="3.90.550.10">
    <property type="entry name" value="Spore Coat Polysaccharide Biosynthesis Protein SpsA, Chain A"/>
    <property type="match status" value="1"/>
</dbReference>
<gene>
    <name evidence="2" type="ORF">KHY36_08805</name>
</gene>
<name>A0A943DFI9_9FIRM</name>